<keyword evidence="3" id="KW-1185">Reference proteome</keyword>
<dbReference type="InterPro" id="IPR001763">
    <property type="entry name" value="Rhodanese-like_dom"/>
</dbReference>
<dbReference type="InterPro" id="IPR050229">
    <property type="entry name" value="GlpE_sulfurtransferase"/>
</dbReference>
<dbReference type="OrthoDB" id="9800872at2"/>
<sequence length="98" mass="10570">MSSTALQERLKSDAASLEIVDVREPSEFKGGHIAKAKNIPLGTLDRMLSELPKDKDVVFVCRSGARSSMAARKAQKSGFKAIYNLTGGMSSWSGPVKK</sequence>
<comment type="caution">
    <text evidence="2">The sequence shown here is derived from an EMBL/GenBank/DDBJ whole genome shotgun (WGS) entry which is preliminary data.</text>
</comment>
<reference evidence="2 3" key="1">
    <citation type="submission" date="2015-12" db="EMBL/GenBank/DDBJ databases">
        <title>Draft genome sequence of Acidibacillus ferrooxidans ITV001, isolated from a chalcopyrite acid mine drainage site in Brazil.</title>
        <authorList>
            <person name="Dall'Agnol H."/>
            <person name="Nancucheo I."/>
            <person name="Johnson B."/>
            <person name="Oliveira R."/>
            <person name="Leite L."/>
            <person name="Pylro V."/>
            <person name="Nunes G.L."/>
            <person name="Tzotzos G."/>
            <person name="Fernandes G.R."/>
            <person name="Dutra J."/>
            <person name="Orellana S.C."/>
            <person name="Oliveira G."/>
        </authorList>
    </citation>
    <scope>NUCLEOTIDE SEQUENCE [LARGE SCALE GENOMIC DNA]</scope>
    <source>
        <strain evidence="3">ITV01</strain>
    </source>
</reference>
<dbReference type="PANTHER" id="PTHR43031:SF1">
    <property type="entry name" value="PYRIDINE NUCLEOTIDE-DISULPHIDE OXIDOREDUCTASE"/>
    <property type="match status" value="1"/>
</dbReference>
<dbReference type="SMART" id="SM00450">
    <property type="entry name" value="RHOD"/>
    <property type="match status" value="1"/>
</dbReference>
<feature type="domain" description="Rhodanese" evidence="1">
    <location>
        <begin position="13"/>
        <end position="98"/>
    </location>
</feature>
<dbReference type="PANTHER" id="PTHR43031">
    <property type="entry name" value="FAD-DEPENDENT OXIDOREDUCTASE"/>
    <property type="match status" value="1"/>
</dbReference>
<dbReference type="PROSITE" id="PS50206">
    <property type="entry name" value="RHODANESE_3"/>
    <property type="match status" value="1"/>
</dbReference>
<evidence type="ECO:0000259" key="1">
    <source>
        <dbReference type="PROSITE" id="PS50206"/>
    </source>
</evidence>
<dbReference type="Gene3D" id="3.40.250.10">
    <property type="entry name" value="Rhodanese-like domain"/>
    <property type="match status" value="1"/>
</dbReference>
<protein>
    <recommendedName>
        <fullName evidence="1">Rhodanese domain-containing protein</fullName>
    </recommendedName>
</protein>
<dbReference type="Proteomes" id="UP000053557">
    <property type="component" value="Unassembled WGS sequence"/>
</dbReference>
<organism evidence="2 3">
    <name type="scientific">Ferroacidibacillus organovorans</name>
    <dbReference type="NCBI Taxonomy" id="1765683"/>
    <lineage>
        <taxon>Bacteria</taxon>
        <taxon>Bacillati</taxon>
        <taxon>Bacillota</taxon>
        <taxon>Bacilli</taxon>
        <taxon>Bacillales</taxon>
        <taxon>Alicyclobacillaceae</taxon>
        <taxon>Ferroacidibacillus</taxon>
    </lineage>
</organism>
<dbReference type="Pfam" id="PF00581">
    <property type="entry name" value="Rhodanese"/>
    <property type="match status" value="1"/>
</dbReference>
<dbReference type="InterPro" id="IPR036873">
    <property type="entry name" value="Rhodanese-like_dom_sf"/>
</dbReference>
<dbReference type="CDD" id="cd00158">
    <property type="entry name" value="RHOD"/>
    <property type="match status" value="1"/>
</dbReference>
<evidence type="ECO:0000313" key="2">
    <source>
        <dbReference type="EMBL" id="KUO95525.1"/>
    </source>
</evidence>
<accession>A0A124IVW2</accession>
<evidence type="ECO:0000313" key="3">
    <source>
        <dbReference type="Proteomes" id="UP000053557"/>
    </source>
</evidence>
<dbReference type="AlphaFoldDB" id="A0A124IVW2"/>
<dbReference type="SUPFAM" id="SSF52821">
    <property type="entry name" value="Rhodanese/Cell cycle control phosphatase"/>
    <property type="match status" value="1"/>
</dbReference>
<gene>
    <name evidence="2" type="ORF">ATW55_09520</name>
</gene>
<name>A0A124IVW2_9BACL</name>
<dbReference type="EMBL" id="LPVJ01000049">
    <property type="protein sequence ID" value="KUO95525.1"/>
    <property type="molecule type" value="Genomic_DNA"/>
</dbReference>
<proteinExistence type="predicted"/>